<dbReference type="Proteomes" id="UP000635565">
    <property type="component" value="Unassembled WGS sequence"/>
</dbReference>
<organism evidence="2 3">
    <name type="scientific">Dictyobacter formicarum</name>
    <dbReference type="NCBI Taxonomy" id="2778368"/>
    <lineage>
        <taxon>Bacteria</taxon>
        <taxon>Bacillati</taxon>
        <taxon>Chloroflexota</taxon>
        <taxon>Ktedonobacteria</taxon>
        <taxon>Ktedonobacterales</taxon>
        <taxon>Dictyobacteraceae</taxon>
        <taxon>Dictyobacter</taxon>
    </lineage>
</organism>
<dbReference type="RefSeq" id="WP_201360020.1">
    <property type="nucleotide sequence ID" value="NZ_BNJJ01000001.1"/>
</dbReference>
<reference evidence="2 3" key="1">
    <citation type="journal article" date="2021" name="Int. J. Syst. Evol. Microbiol.">
        <title>Reticulibacter mediterranei gen. nov., sp. nov., within the new family Reticulibacteraceae fam. nov., and Ktedonospora formicarum gen. nov., sp. nov., Ktedonobacter robiniae sp. nov., Dictyobacter formicarum sp. nov. and Dictyobacter arantiisoli sp. nov., belonging to the class Ktedonobacteria.</title>
        <authorList>
            <person name="Yabe S."/>
            <person name="Zheng Y."/>
            <person name="Wang C.M."/>
            <person name="Sakai Y."/>
            <person name="Abe K."/>
            <person name="Yokota A."/>
            <person name="Donadio S."/>
            <person name="Cavaletti L."/>
            <person name="Monciardini P."/>
        </authorList>
    </citation>
    <scope>NUCLEOTIDE SEQUENCE [LARGE SCALE GENOMIC DNA]</scope>
    <source>
        <strain evidence="2 3">SOSP1-9</strain>
    </source>
</reference>
<name>A0ABQ3V8W4_9CHLR</name>
<dbReference type="EMBL" id="BNJJ01000001">
    <property type="protein sequence ID" value="GHO82330.1"/>
    <property type="molecule type" value="Genomic_DNA"/>
</dbReference>
<gene>
    <name evidence="2" type="ORF">KSZ_03360</name>
</gene>
<protein>
    <recommendedName>
        <fullName evidence="1">DUF4037 domain-containing protein</fullName>
    </recommendedName>
</protein>
<sequence length="167" mass="19156">MISAIVPALPLVGAPLLTQWQDKAKAYPDDLARAVIRANLGFSAAWIREVFAARQDLLPLYESYSFAQKRILTLLFGLNHLYHPGFKWIDRRIEALSFAPPALSLRFKQVWNSEPVAGTRLLHTLIEETFTLIDMHMPEVGTAQARAVFEQHQMEWEQAPKRFLEEQ</sequence>
<dbReference type="Pfam" id="PF13228">
    <property type="entry name" value="DUF4037"/>
    <property type="match status" value="1"/>
</dbReference>
<evidence type="ECO:0000313" key="3">
    <source>
        <dbReference type="Proteomes" id="UP000635565"/>
    </source>
</evidence>
<proteinExistence type="predicted"/>
<evidence type="ECO:0000259" key="1">
    <source>
        <dbReference type="Pfam" id="PF13228"/>
    </source>
</evidence>
<dbReference type="InterPro" id="IPR025117">
    <property type="entry name" value="DUF4037"/>
</dbReference>
<keyword evidence="3" id="KW-1185">Reference proteome</keyword>
<feature type="domain" description="DUF4037" evidence="1">
    <location>
        <begin position="17"/>
        <end position="88"/>
    </location>
</feature>
<accession>A0ABQ3V8W4</accession>
<evidence type="ECO:0000313" key="2">
    <source>
        <dbReference type="EMBL" id="GHO82330.1"/>
    </source>
</evidence>
<comment type="caution">
    <text evidence="2">The sequence shown here is derived from an EMBL/GenBank/DDBJ whole genome shotgun (WGS) entry which is preliminary data.</text>
</comment>